<dbReference type="Gene3D" id="1.25.40.10">
    <property type="entry name" value="Tetratricopeptide repeat domain"/>
    <property type="match status" value="1"/>
</dbReference>
<comment type="caution">
    <text evidence="2">The sequence shown here is derived from an EMBL/GenBank/DDBJ whole genome shotgun (WGS) entry which is preliminary data.</text>
</comment>
<sequence>MASFDEPKPISYVKALVERGDKAYASMEPQLATKFYQESLRHLLPLLPTPSSSQYASSTLHHCYTQIGECLIQLNNPSAALESFTAALEINETAEVHLLRGQLLKDEEALESFKKGVQILEKEGRKKLLCQAYSNIAELWMTDLCMSPLAESSCESSVAAALSNDEGVHPDGFQALSSLRLSQRRGEDAANAILKAYGMMEEGVKAGANTVGLGSKDIRETASPMEDGSQALELTSLELSSIDSLPGFEFRTQTSKLLLECSSVENLPPPIVTALGDAAVAVLGSLLCENDEVVETFFLLGCAFARLEEGDEAMNYLNRAKEMLEKVKKGIEEELNSLDGFDTEGLAEQAESIEDQMDMISDKITEISEGMEVS</sequence>
<dbReference type="InterPro" id="IPR011990">
    <property type="entry name" value="TPR-like_helical_dom_sf"/>
</dbReference>
<reference evidence="3" key="1">
    <citation type="journal article" date="2023" name="Commun. Biol.">
        <title>Genome analysis of Parmales, the sister group of diatoms, reveals the evolutionary specialization of diatoms from phago-mixotrophs to photoautotrophs.</title>
        <authorList>
            <person name="Ban H."/>
            <person name="Sato S."/>
            <person name="Yoshikawa S."/>
            <person name="Yamada K."/>
            <person name="Nakamura Y."/>
            <person name="Ichinomiya M."/>
            <person name="Sato N."/>
            <person name="Blanc-Mathieu R."/>
            <person name="Endo H."/>
            <person name="Kuwata A."/>
            <person name="Ogata H."/>
        </authorList>
    </citation>
    <scope>NUCLEOTIDE SEQUENCE [LARGE SCALE GENOMIC DNA]</scope>
    <source>
        <strain evidence="3">NIES 3699</strain>
    </source>
</reference>
<dbReference type="Pfam" id="PF13181">
    <property type="entry name" value="TPR_8"/>
    <property type="match status" value="1"/>
</dbReference>
<keyword evidence="1" id="KW-0802">TPR repeat</keyword>
<organism evidence="2 3">
    <name type="scientific">Triparma verrucosa</name>
    <dbReference type="NCBI Taxonomy" id="1606542"/>
    <lineage>
        <taxon>Eukaryota</taxon>
        <taxon>Sar</taxon>
        <taxon>Stramenopiles</taxon>
        <taxon>Ochrophyta</taxon>
        <taxon>Bolidophyceae</taxon>
        <taxon>Parmales</taxon>
        <taxon>Triparmaceae</taxon>
        <taxon>Triparma</taxon>
    </lineage>
</organism>
<dbReference type="Proteomes" id="UP001165160">
    <property type="component" value="Unassembled WGS sequence"/>
</dbReference>
<protein>
    <submittedName>
        <fullName evidence="2">Uncharacterized protein</fullName>
    </submittedName>
</protein>
<dbReference type="SUPFAM" id="SSF48452">
    <property type="entry name" value="TPR-like"/>
    <property type="match status" value="1"/>
</dbReference>
<keyword evidence="3" id="KW-1185">Reference proteome</keyword>
<gene>
    <name evidence="2" type="ORF">TrVE_jg9186</name>
</gene>
<feature type="repeat" description="TPR" evidence="1">
    <location>
        <begin position="61"/>
        <end position="94"/>
    </location>
</feature>
<evidence type="ECO:0000256" key="1">
    <source>
        <dbReference type="PROSITE-ProRule" id="PRU00339"/>
    </source>
</evidence>
<dbReference type="SMART" id="SM00028">
    <property type="entry name" value="TPR"/>
    <property type="match status" value="3"/>
</dbReference>
<evidence type="ECO:0000313" key="2">
    <source>
        <dbReference type="EMBL" id="GMH99100.1"/>
    </source>
</evidence>
<accession>A0A9W7C6V2</accession>
<dbReference type="InterPro" id="IPR019734">
    <property type="entry name" value="TPR_rpt"/>
</dbReference>
<proteinExistence type="predicted"/>
<dbReference type="EMBL" id="BRXX01000229">
    <property type="protein sequence ID" value="GMH99100.1"/>
    <property type="molecule type" value="Genomic_DNA"/>
</dbReference>
<dbReference type="AlphaFoldDB" id="A0A9W7C6V2"/>
<name>A0A9W7C6V2_9STRA</name>
<dbReference type="PROSITE" id="PS50005">
    <property type="entry name" value="TPR"/>
    <property type="match status" value="1"/>
</dbReference>
<evidence type="ECO:0000313" key="3">
    <source>
        <dbReference type="Proteomes" id="UP001165160"/>
    </source>
</evidence>